<reference evidence="5 6" key="1">
    <citation type="submission" date="2020-12" db="EMBL/GenBank/DDBJ databases">
        <title>Draft genome sequence of the commensal strain Corynebacterium tuberculostearicum MFP09/CIP 102622 isolated from human skin.</title>
        <authorList>
            <person name="Boukerb A.M."/>
            <person name="Janvier X."/>
            <person name="Feuilloley M.G.J."/>
            <person name="Groboillot A."/>
        </authorList>
    </citation>
    <scope>NUCLEOTIDE SEQUENCE [LARGE SCALE GENOMIC DNA]</scope>
    <source>
        <strain evidence="5 6">CIP 102622</strain>
    </source>
</reference>
<gene>
    <name evidence="5" type="ORF">JDP02_06520</name>
</gene>
<protein>
    <submittedName>
        <fullName evidence="5">Alpha/beta hydrolase</fullName>
    </submittedName>
</protein>
<evidence type="ECO:0000313" key="5">
    <source>
        <dbReference type="EMBL" id="MBK3428166.1"/>
    </source>
</evidence>
<dbReference type="RefSeq" id="WP_200435832.1">
    <property type="nucleotide sequence ID" value="NZ_JAEHFL010000008.1"/>
</dbReference>
<dbReference type="InterPro" id="IPR033140">
    <property type="entry name" value="Lipase_GDXG_put_SER_AS"/>
</dbReference>
<proteinExistence type="inferred from homology"/>
<dbReference type="Gene3D" id="3.40.50.1820">
    <property type="entry name" value="alpha/beta hydrolase"/>
    <property type="match status" value="1"/>
</dbReference>
<sequence length="343" mass="36620">MRVSRVLKAGAALTGVVGVAGMAVYALSRRPYLREVAPGLRSPILYLPMHLLADATFARASRFFASIDFSRPVRHEVDITEFSASFDGHAFSARVLTPRGDAQGAATAGPRPVVVWTHGGGHLIGGPAMYDPQNARMAAELGAIVVAPRYHKSTQEPFPADHDECYAALRWVQEHGDKLGGDTSRIAVAGDSAGGGLAAGLVQRAFDEGHPVRALGLVYPMLDHRTTDKSGAVGQFIWTAGPNRGAWSMYLGDDHLDVDLPPYASPATRSDLSGLPPTWIGVGGIDLFCDESVAFAQALDAAGVDTTLDVWAGAYHGFDQIKPKAPQSRELIDALIDHLRRHL</sequence>
<keyword evidence="6" id="KW-1185">Reference proteome</keyword>
<dbReference type="EMBL" id="JAEHFL010000008">
    <property type="protein sequence ID" value="MBK3428166.1"/>
    <property type="molecule type" value="Genomic_DNA"/>
</dbReference>
<feature type="domain" description="Alpha/beta hydrolase fold-3" evidence="4">
    <location>
        <begin position="114"/>
        <end position="318"/>
    </location>
</feature>
<dbReference type="PANTHER" id="PTHR48081:SF8">
    <property type="entry name" value="ALPHA_BETA HYDROLASE FOLD-3 DOMAIN-CONTAINING PROTEIN-RELATED"/>
    <property type="match status" value="1"/>
</dbReference>
<keyword evidence="2 5" id="KW-0378">Hydrolase</keyword>
<feature type="active site" evidence="3">
    <location>
        <position position="192"/>
    </location>
</feature>
<dbReference type="InterPro" id="IPR050300">
    <property type="entry name" value="GDXG_lipolytic_enzyme"/>
</dbReference>
<accession>A0A8I1L7Y5</accession>
<dbReference type="Pfam" id="PF07859">
    <property type="entry name" value="Abhydrolase_3"/>
    <property type="match status" value="1"/>
</dbReference>
<dbReference type="InterPro" id="IPR013094">
    <property type="entry name" value="AB_hydrolase_3"/>
</dbReference>
<dbReference type="GO" id="GO:0016787">
    <property type="term" value="F:hydrolase activity"/>
    <property type="evidence" value="ECO:0007669"/>
    <property type="project" value="UniProtKB-KW"/>
</dbReference>
<dbReference type="Proteomes" id="UP000603369">
    <property type="component" value="Unassembled WGS sequence"/>
</dbReference>
<dbReference type="InterPro" id="IPR029058">
    <property type="entry name" value="AB_hydrolase_fold"/>
</dbReference>
<evidence type="ECO:0000313" key="6">
    <source>
        <dbReference type="Proteomes" id="UP000603369"/>
    </source>
</evidence>
<comment type="caution">
    <text evidence="5">The sequence shown here is derived from an EMBL/GenBank/DDBJ whole genome shotgun (WGS) entry which is preliminary data.</text>
</comment>
<evidence type="ECO:0000259" key="4">
    <source>
        <dbReference type="Pfam" id="PF07859"/>
    </source>
</evidence>
<dbReference type="AlphaFoldDB" id="A0A8I1L7Y5"/>
<dbReference type="PANTHER" id="PTHR48081">
    <property type="entry name" value="AB HYDROLASE SUPERFAMILY PROTEIN C4A8.06C"/>
    <property type="match status" value="1"/>
</dbReference>
<evidence type="ECO:0000256" key="2">
    <source>
        <dbReference type="ARBA" id="ARBA00022801"/>
    </source>
</evidence>
<evidence type="ECO:0000256" key="3">
    <source>
        <dbReference type="PROSITE-ProRule" id="PRU10038"/>
    </source>
</evidence>
<comment type="similarity">
    <text evidence="1">Belongs to the 'GDXG' lipolytic enzyme family.</text>
</comment>
<dbReference type="SUPFAM" id="SSF53474">
    <property type="entry name" value="alpha/beta-Hydrolases"/>
    <property type="match status" value="1"/>
</dbReference>
<evidence type="ECO:0000256" key="1">
    <source>
        <dbReference type="ARBA" id="ARBA00010515"/>
    </source>
</evidence>
<name>A0A8I1L7Y5_9CORY</name>
<dbReference type="PROSITE" id="PS01174">
    <property type="entry name" value="LIPASE_GDXG_SER"/>
    <property type="match status" value="1"/>
</dbReference>
<organism evidence="5 6">
    <name type="scientific">Corynebacterium tuberculostearicum</name>
    <dbReference type="NCBI Taxonomy" id="38304"/>
    <lineage>
        <taxon>Bacteria</taxon>
        <taxon>Bacillati</taxon>
        <taxon>Actinomycetota</taxon>
        <taxon>Actinomycetes</taxon>
        <taxon>Mycobacteriales</taxon>
        <taxon>Corynebacteriaceae</taxon>
        <taxon>Corynebacterium</taxon>
    </lineage>
</organism>